<feature type="compositionally biased region" description="Pro residues" evidence="1">
    <location>
        <begin position="1"/>
        <end position="10"/>
    </location>
</feature>
<dbReference type="Proteomes" id="UP000694700">
    <property type="component" value="Unplaced"/>
</dbReference>
<feature type="compositionally biased region" description="Basic and acidic residues" evidence="1">
    <location>
        <begin position="16"/>
        <end position="27"/>
    </location>
</feature>
<accession>A0A8C1VIL9</accession>
<protein>
    <submittedName>
        <fullName evidence="2">Sorting nexin 16</fullName>
    </submittedName>
</protein>
<proteinExistence type="predicted"/>
<organism evidence="2 3">
    <name type="scientific">Cyprinus carpio</name>
    <name type="common">Common carp</name>
    <dbReference type="NCBI Taxonomy" id="7962"/>
    <lineage>
        <taxon>Eukaryota</taxon>
        <taxon>Metazoa</taxon>
        <taxon>Chordata</taxon>
        <taxon>Craniata</taxon>
        <taxon>Vertebrata</taxon>
        <taxon>Euteleostomi</taxon>
        <taxon>Actinopterygii</taxon>
        <taxon>Neopterygii</taxon>
        <taxon>Teleostei</taxon>
        <taxon>Ostariophysi</taxon>
        <taxon>Cypriniformes</taxon>
        <taxon>Cyprinidae</taxon>
        <taxon>Cyprininae</taxon>
        <taxon>Cyprinus</taxon>
    </lineage>
</organism>
<dbReference type="InterPro" id="IPR036871">
    <property type="entry name" value="PX_dom_sf"/>
</dbReference>
<evidence type="ECO:0000313" key="3">
    <source>
        <dbReference type="Proteomes" id="UP000694700"/>
    </source>
</evidence>
<evidence type="ECO:0000313" key="2">
    <source>
        <dbReference type="Ensembl" id="ENSCCRP00015052543.1"/>
    </source>
</evidence>
<evidence type="ECO:0000256" key="1">
    <source>
        <dbReference type="SAM" id="MobiDB-lite"/>
    </source>
</evidence>
<dbReference type="GO" id="GO:0035091">
    <property type="term" value="F:phosphatidylinositol binding"/>
    <property type="evidence" value="ECO:0007669"/>
    <property type="project" value="InterPro"/>
</dbReference>
<dbReference type="AlphaFoldDB" id="A0A8C1VIL9"/>
<feature type="region of interest" description="Disordered" evidence="1">
    <location>
        <begin position="1"/>
        <end position="63"/>
    </location>
</feature>
<dbReference type="SUPFAM" id="SSF64268">
    <property type="entry name" value="PX domain"/>
    <property type="match status" value="1"/>
</dbReference>
<dbReference type="Gene3D" id="3.30.1520.10">
    <property type="entry name" value="Phox-like domain"/>
    <property type="match status" value="1"/>
</dbReference>
<dbReference type="Ensembl" id="ENSCCRT00015054304.1">
    <property type="protein sequence ID" value="ENSCCRP00015052543.1"/>
    <property type="gene ID" value="ENSCCRG00015021700.1"/>
</dbReference>
<sequence length="262" mass="28538">MATPFVPVPVPMQRAPRADSERERAADRCPSPVTRARLSGTQRSVEYSSHPLPETPGQSWDERPITPTVLGYEVMEERAKFTVYKVLVRKTVDESWVVFRRYTDFSRLNDKVSERDVSECLPAVTVCVERGCVCALCVCVRERVCVCDCESESVCVCVCRREGVCVLCVCVRKCVCVSERECVCVCVCVFSGDVLTPDSPCCASGAGSDCSLDVESSAAEADQELPDESQCALQSSQGSVCWCGPSVSGASPPVIQVTPLEH</sequence>
<name>A0A8C1VIL9_CYPCA</name>
<reference evidence="2" key="1">
    <citation type="submission" date="2025-08" db="UniProtKB">
        <authorList>
            <consortium name="Ensembl"/>
        </authorList>
    </citation>
    <scope>IDENTIFICATION</scope>
</reference>